<dbReference type="Pfam" id="PF01389">
    <property type="entry name" value="OmpA_membrane"/>
    <property type="match status" value="2"/>
</dbReference>
<comment type="caution">
    <text evidence="3">The sequence shown here is derived from an EMBL/GenBank/DDBJ whole genome shotgun (WGS) entry which is preliminary data.</text>
</comment>
<comment type="similarity">
    <text evidence="1">Belongs to the Omp25/RopB family.</text>
</comment>
<sequence>MVRSLFAASVTIAALVSVTSLSRAADQIVAPQEATGPSWTGFFVGVHGGGAFGNMGYDQLPVSAGDRTVSYKFGAADFAYGVHGGFDYQFSNRWVAGFELDYTQIDADYSPFAAGGFGTLVKAKSIYSVSGRAGYLVTPQTLVYGRLGYAGIKLDDIEQGFFDTASKTVGAAEIGIGAETFLYGNLTARIEANYYQAFNKFTLEDDFESFNPHYLLVTAGLAYRFNAQHGSAYPAEAAPDMNWNGFYAGVDGSYNFGVMHLDVDVPGATVGPYGAQSIGGGIFAGYNFLLGSSYLLGVEAGADYLDARFKDPSQNSLDPSAPTLFGTVKAELSLTARAGYFATPSTLVYAKGGFAGLWTDANDEFFGLDGGGSKMLSAYQIGGGIESALTDKLSLRVEGLYTKAVDGLTVANTQLDQNELKPSLLTGRIGLAYHF</sequence>
<feature type="domain" description="Outer membrane protein OmpA-like transmembrane" evidence="2">
    <location>
        <begin position="260"/>
        <end position="435"/>
    </location>
</feature>
<name>A0A6M7U9A9_RHILI</name>
<dbReference type="AlphaFoldDB" id="A0A6M7U9A9"/>
<proteinExistence type="inferred from homology"/>
<organism evidence="3 4">
    <name type="scientific">Rhizobium loti</name>
    <name type="common">Mesorhizobium loti</name>
    <dbReference type="NCBI Taxonomy" id="381"/>
    <lineage>
        <taxon>Bacteria</taxon>
        <taxon>Pseudomonadati</taxon>
        <taxon>Pseudomonadota</taxon>
        <taxon>Alphaproteobacteria</taxon>
        <taxon>Hyphomicrobiales</taxon>
        <taxon>Phyllobacteriaceae</taxon>
        <taxon>Mesorhizobium</taxon>
    </lineage>
</organism>
<dbReference type="InterPro" id="IPR011250">
    <property type="entry name" value="OMP/PagP_B-barrel"/>
</dbReference>
<gene>
    <name evidence="3" type="ORF">A8145_00610</name>
</gene>
<dbReference type="Gene3D" id="2.40.160.20">
    <property type="match status" value="2"/>
</dbReference>
<dbReference type="InterPro" id="IPR051692">
    <property type="entry name" value="OMP-like"/>
</dbReference>
<dbReference type="InterPro" id="IPR000498">
    <property type="entry name" value="OmpA-like_TM_dom"/>
</dbReference>
<evidence type="ECO:0000256" key="1">
    <source>
        <dbReference type="ARBA" id="ARBA00038306"/>
    </source>
</evidence>
<protein>
    <recommendedName>
        <fullName evidence="2">Outer membrane protein OmpA-like transmembrane domain-containing protein</fullName>
    </recommendedName>
</protein>
<feature type="domain" description="Outer membrane protein OmpA-like transmembrane" evidence="2">
    <location>
        <begin position="42"/>
        <end position="228"/>
    </location>
</feature>
<evidence type="ECO:0000259" key="2">
    <source>
        <dbReference type="Pfam" id="PF01389"/>
    </source>
</evidence>
<accession>A0A6M7U9A9</accession>
<evidence type="ECO:0000313" key="4">
    <source>
        <dbReference type="Proteomes" id="UP000093737"/>
    </source>
</evidence>
<dbReference type="RefSeq" id="WP_056565074.1">
    <property type="nucleotide sequence ID" value="NZ_CP033334.1"/>
</dbReference>
<evidence type="ECO:0000313" key="3">
    <source>
        <dbReference type="EMBL" id="OBQ71426.1"/>
    </source>
</evidence>
<dbReference type="PANTHER" id="PTHR34001">
    <property type="entry name" value="BLL7405 PROTEIN"/>
    <property type="match status" value="1"/>
</dbReference>
<dbReference type="GO" id="GO:0009279">
    <property type="term" value="C:cell outer membrane"/>
    <property type="evidence" value="ECO:0007669"/>
    <property type="project" value="UniProtKB-SubCell"/>
</dbReference>
<dbReference type="SUPFAM" id="SSF56925">
    <property type="entry name" value="OMPA-like"/>
    <property type="match status" value="2"/>
</dbReference>
<dbReference type="Proteomes" id="UP000093737">
    <property type="component" value="Unassembled WGS sequence"/>
</dbReference>
<dbReference type="PANTHER" id="PTHR34001:SF3">
    <property type="entry name" value="BLL7405 PROTEIN"/>
    <property type="match status" value="1"/>
</dbReference>
<reference evidence="3 4" key="1">
    <citation type="submission" date="2016-05" db="EMBL/GenBank/DDBJ databases">
        <authorList>
            <person name="Ramsay J.P."/>
        </authorList>
    </citation>
    <scope>NUCLEOTIDE SEQUENCE [LARGE SCALE GENOMIC DNA]</scope>
    <source>
        <strain evidence="3 4">NZP2042</strain>
    </source>
</reference>
<dbReference type="EMBL" id="LYTK01000001">
    <property type="protein sequence ID" value="OBQ71426.1"/>
    <property type="molecule type" value="Genomic_DNA"/>
</dbReference>